<protein>
    <submittedName>
        <fullName evidence="4">Ankyrin repeat protein</fullName>
    </submittedName>
</protein>
<dbReference type="PROSITE" id="PS50088">
    <property type="entry name" value="ANK_REPEAT"/>
    <property type="match status" value="2"/>
</dbReference>
<comment type="caution">
    <text evidence="4">The sequence shown here is derived from an EMBL/GenBank/DDBJ whole genome shotgun (WGS) entry which is preliminary data.</text>
</comment>
<name>A0A7X0PJX3_9BURK</name>
<keyword evidence="5" id="KW-1185">Reference proteome</keyword>
<dbReference type="AlphaFoldDB" id="A0A7X0PJX3"/>
<dbReference type="InterPro" id="IPR036770">
    <property type="entry name" value="Ankyrin_rpt-contain_sf"/>
</dbReference>
<gene>
    <name evidence="4" type="ORF">HNP48_005686</name>
</gene>
<dbReference type="PRINTS" id="PR01415">
    <property type="entry name" value="ANKYRIN"/>
</dbReference>
<accession>A0A7X0PJX3</accession>
<dbReference type="SMART" id="SM00248">
    <property type="entry name" value="ANK"/>
    <property type="match status" value="2"/>
</dbReference>
<dbReference type="SUPFAM" id="SSF48403">
    <property type="entry name" value="Ankyrin repeat"/>
    <property type="match status" value="1"/>
</dbReference>
<dbReference type="Pfam" id="PF13637">
    <property type="entry name" value="Ank_4"/>
    <property type="match status" value="1"/>
</dbReference>
<dbReference type="Pfam" id="PF00023">
    <property type="entry name" value="Ank"/>
    <property type="match status" value="1"/>
</dbReference>
<dbReference type="PROSITE" id="PS50297">
    <property type="entry name" value="ANK_REP_REGION"/>
    <property type="match status" value="2"/>
</dbReference>
<evidence type="ECO:0000256" key="3">
    <source>
        <dbReference type="PROSITE-ProRule" id="PRU00023"/>
    </source>
</evidence>
<feature type="repeat" description="ANK" evidence="3">
    <location>
        <begin position="77"/>
        <end position="109"/>
    </location>
</feature>
<dbReference type="Gene3D" id="1.25.40.20">
    <property type="entry name" value="Ankyrin repeat-containing domain"/>
    <property type="match status" value="1"/>
</dbReference>
<dbReference type="InterPro" id="IPR002110">
    <property type="entry name" value="Ankyrin_rpt"/>
</dbReference>
<dbReference type="PANTHER" id="PTHR24171:SF9">
    <property type="entry name" value="ANKYRIN REPEAT DOMAIN-CONTAINING PROTEIN 39"/>
    <property type="match status" value="1"/>
</dbReference>
<evidence type="ECO:0000313" key="4">
    <source>
        <dbReference type="EMBL" id="MBB6562969.1"/>
    </source>
</evidence>
<sequence>MPMDDDWFEKERLHRAAADGDQEELLRLLAAGNHALGAFDDLGRTSLHYAVEGEHYRVAEWLILQGANVNAHDEATIGETPLSLAVQRDYPEMVELLLKHGADPDITGWMGNTARMRAERRKDDDGKAIAALIQRYRPH</sequence>
<dbReference type="EMBL" id="JACHLK010000015">
    <property type="protein sequence ID" value="MBB6562969.1"/>
    <property type="molecule type" value="Genomic_DNA"/>
</dbReference>
<evidence type="ECO:0000256" key="2">
    <source>
        <dbReference type="ARBA" id="ARBA00023043"/>
    </source>
</evidence>
<dbReference type="Proteomes" id="UP000575083">
    <property type="component" value="Unassembled WGS sequence"/>
</dbReference>
<organism evidence="4 5">
    <name type="scientific">Acidovorax soli</name>
    <dbReference type="NCBI Taxonomy" id="592050"/>
    <lineage>
        <taxon>Bacteria</taxon>
        <taxon>Pseudomonadati</taxon>
        <taxon>Pseudomonadota</taxon>
        <taxon>Betaproteobacteria</taxon>
        <taxon>Burkholderiales</taxon>
        <taxon>Comamonadaceae</taxon>
        <taxon>Acidovorax</taxon>
    </lineage>
</organism>
<keyword evidence="1" id="KW-0677">Repeat</keyword>
<feature type="repeat" description="ANK" evidence="3">
    <location>
        <begin position="42"/>
        <end position="74"/>
    </location>
</feature>
<evidence type="ECO:0000313" key="5">
    <source>
        <dbReference type="Proteomes" id="UP000575083"/>
    </source>
</evidence>
<evidence type="ECO:0000256" key="1">
    <source>
        <dbReference type="ARBA" id="ARBA00022737"/>
    </source>
</evidence>
<reference evidence="4 5" key="1">
    <citation type="submission" date="2020-08" db="EMBL/GenBank/DDBJ databases">
        <title>Functional genomics of gut bacteria from endangered species of beetles.</title>
        <authorList>
            <person name="Carlos-Shanley C."/>
        </authorList>
    </citation>
    <scope>NUCLEOTIDE SEQUENCE [LARGE SCALE GENOMIC DNA]</scope>
    <source>
        <strain evidence="4 5">S00198</strain>
    </source>
</reference>
<proteinExistence type="predicted"/>
<keyword evidence="2 3" id="KW-0040">ANK repeat</keyword>
<dbReference type="PANTHER" id="PTHR24171">
    <property type="entry name" value="ANKYRIN REPEAT DOMAIN-CONTAINING PROTEIN 39-RELATED"/>
    <property type="match status" value="1"/>
</dbReference>